<evidence type="ECO:0000259" key="3">
    <source>
        <dbReference type="PROSITE" id="PS50110"/>
    </source>
</evidence>
<protein>
    <submittedName>
        <fullName evidence="4">PAS sensor protein</fullName>
    </submittedName>
</protein>
<dbReference type="SMART" id="SM00091">
    <property type="entry name" value="PAS"/>
    <property type="match status" value="1"/>
</dbReference>
<keyword evidence="5" id="KW-1185">Reference proteome</keyword>
<dbReference type="SUPFAM" id="SSF52172">
    <property type="entry name" value="CheY-like"/>
    <property type="match status" value="1"/>
</dbReference>
<dbReference type="Pfam" id="PF00989">
    <property type="entry name" value="PAS"/>
    <property type="match status" value="1"/>
</dbReference>
<proteinExistence type="predicted"/>
<dbReference type="SUPFAM" id="SSF55785">
    <property type="entry name" value="PYP-like sensor domain (PAS domain)"/>
    <property type="match status" value="1"/>
</dbReference>
<dbReference type="InterPro" id="IPR001789">
    <property type="entry name" value="Sig_transdc_resp-reg_receiver"/>
</dbReference>
<gene>
    <name evidence="4" type="ORF">DP115_25290</name>
</gene>
<dbReference type="InterPro" id="IPR035965">
    <property type="entry name" value="PAS-like_dom_sf"/>
</dbReference>
<dbReference type="Pfam" id="PF00072">
    <property type="entry name" value="Response_reg"/>
    <property type="match status" value="1"/>
</dbReference>
<dbReference type="InterPro" id="IPR013767">
    <property type="entry name" value="PAS_fold"/>
</dbReference>
<organism evidence="4 5">
    <name type="scientific">Brasilonema octagenarum UFV-OR1</name>
    <dbReference type="NCBI Taxonomy" id="417115"/>
    <lineage>
        <taxon>Bacteria</taxon>
        <taxon>Bacillati</taxon>
        <taxon>Cyanobacteriota</taxon>
        <taxon>Cyanophyceae</taxon>
        <taxon>Nostocales</taxon>
        <taxon>Scytonemataceae</taxon>
        <taxon>Brasilonema</taxon>
        <taxon>Octagenarum group</taxon>
    </lineage>
</organism>
<comment type="caution">
    <text evidence="4">The sequence shown here is derived from an EMBL/GenBank/DDBJ whole genome shotgun (WGS) entry which is preliminary data.</text>
</comment>
<dbReference type="NCBIfam" id="TIGR00229">
    <property type="entry name" value="sensory_box"/>
    <property type="match status" value="1"/>
</dbReference>
<dbReference type="InterPro" id="IPR011006">
    <property type="entry name" value="CheY-like_superfamily"/>
</dbReference>
<feature type="modified residue" description="4-aspartylphosphate" evidence="2">
    <location>
        <position position="261"/>
    </location>
</feature>
<evidence type="ECO:0000256" key="2">
    <source>
        <dbReference type="PROSITE-ProRule" id="PRU00169"/>
    </source>
</evidence>
<evidence type="ECO:0000313" key="4">
    <source>
        <dbReference type="EMBL" id="NMF65882.1"/>
    </source>
</evidence>
<sequence>MLNPRQPQQVAEAMQQIDASLDKLHVLSEEIHTSLETMQVIQEQLLEQDEYLAEERQRYYDLFEFAPDAYLLTDTQAVILLANRAAGALFNVLPNFLIGKPLINFVPEAERWVFRNKLNEFSSLYSSVQEWEIRMCPRRSQPFDASLLVAPVRDPFRTLVSLRIGVRDITKYKAANLQHIQSVAELLPEAATQLLPLAAAVETPLSLDGLQVLFVDDEADAREFITAVLEQHGIYVTAVVSVAEALEVLERSSRPDVILSDIRMPDEDGYALIKKVRALEAQKGWRIPVGAISAYLGEDRAKALSAGFQSHLHKLAEPTELIAMVAQLAGRG</sequence>
<accession>A0ABX1MB96</accession>
<dbReference type="EMBL" id="QMEC01000123">
    <property type="protein sequence ID" value="NMF65882.1"/>
    <property type="molecule type" value="Genomic_DNA"/>
</dbReference>
<dbReference type="InterPro" id="IPR050595">
    <property type="entry name" value="Bact_response_regulator"/>
</dbReference>
<dbReference type="Gene3D" id="3.40.50.2300">
    <property type="match status" value="1"/>
</dbReference>
<name>A0ABX1MB96_9CYAN</name>
<dbReference type="Proteomes" id="UP000762253">
    <property type="component" value="Unassembled WGS sequence"/>
</dbReference>
<feature type="domain" description="Response regulatory" evidence="3">
    <location>
        <begin position="211"/>
        <end position="329"/>
    </location>
</feature>
<evidence type="ECO:0000313" key="5">
    <source>
        <dbReference type="Proteomes" id="UP000762253"/>
    </source>
</evidence>
<dbReference type="SMART" id="SM00448">
    <property type="entry name" value="REC"/>
    <property type="match status" value="1"/>
</dbReference>
<reference evidence="4 5" key="1">
    <citation type="submission" date="2018-06" db="EMBL/GenBank/DDBJ databases">
        <title>Comparative genomics of Brasilonema spp. strains.</title>
        <authorList>
            <person name="Alvarenga D.O."/>
            <person name="Fiore M.F."/>
            <person name="Varani A.M."/>
        </authorList>
    </citation>
    <scope>NUCLEOTIDE SEQUENCE [LARGE SCALE GENOMIC DNA]</scope>
    <source>
        <strain evidence="4 5">UFV-OR1</strain>
    </source>
</reference>
<dbReference type="PANTHER" id="PTHR44591:SF3">
    <property type="entry name" value="RESPONSE REGULATORY DOMAIN-CONTAINING PROTEIN"/>
    <property type="match status" value="1"/>
</dbReference>
<dbReference type="PROSITE" id="PS50110">
    <property type="entry name" value="RESPONSE_REGULATORY"/>
    <property type="match status" value="1"/>
</dbReference>
<dbReference type="CDD" id="cd00130">
    <property type="entry name" value="PAS"/>
    <property type="match status" value="1"/>
</dbReference>
<dbReference type="Gene3D" id="3.30.450.20">
    <property type="entry name" value="PAS domain"/>
    <property type="match status" value="1"/>
</dbReference>
<evidence type="ECO:0000256" key="1">
    <source>
        <dbReference type="ARBA" id="ARBA00022553"/>
    </source>
</evidence>
<dbReference type="InterPro" id="IPR000014">
    <property type="entry name" value="PAS"/>
</dbReference>
<keyword evidence="1 2" id="KW-0597">Phosphoprotein</keyword>
<dbReference type="PANTHER" id="PTHR44591">
    <property type="entry name" value="STRESS RESPONSE REGULATOR PROTEIN 1"/>
    <property type="match status" value="1"/>
</dbReference>